<reference evidence="2 3" key="1">
    <citation type="journal article" date="2021" name="bioRxiv">
        <title>Chromosome-scale and haplotype-resolved genome assembly of a tetraploid potato cultivar.</title>
        <authorList>
            <person name="Sun H."/>
            <person name="Jiao W.-B."/>
            <person name="Krause K."/>
            <person name="Campoy J.A."/>
            <person name="Goel M."/>
            <person name="Folz-Donahue K."/>
            <person name="Kukat C."/>
            <person name="Huettel B."/>
            <person name="Schneeberger K."/>
        </authorList>
    </citation>
    <scope>NUCLEOTIDE SEQUENCE [LARGE SCALE GENOMIC DNA]</scope>
    <source>
        <strain evidence="2">SolTubOtavaFocal</strain>
        <tissue evidence="2">Leaves</tissue>
    </source>
</reference>
<feature type="compositionally biased region" description="Basic residues" evidence="1">
    <location>
        <begin position="46"/>
        <end position="61"/>
    </location>
</feature>
<dbReference type="PANTHER" id="PTHR47211:SF6">
    <property type="entry name" value="MYB_SANT-LIKE DNA-BINDING DOMAIN-CONTAINING PROTEIN"/>
    <property type="match status" value="1"/>
</dbReference>
<dbReference type="Proteomes" id="UP000826656">
    <property type="component" value="Unassembled WGS sequence"/>
</dbReference>
<protein>
    <submittedName>
        <fullName evidence="2">Uncharacterized protein</fullName>
    </submittedName>
</protein>
<sequence>MEIAMKKDVPQMNGDAIPMLTSEQPHQPLSQVSPTQAGTRQPNTRGAHKGRGKQGRKRKRNNSNTHDEKARNVQHHLVKALERNGKMVSSQLEGQNIHSEQDTVQRKDHVDNLIVVLNKFAGALGRIADKL</sequence>
<feature type="compositionally biased region" description="Polar residues" evidence="1">
    <location>
        <begin position="21"/>
        <end position="44"/>
    </location>
</feature>
<evidence type="ECO:0000313" key="2">
    <source>
        <dbReference type="EMBL" id="KAH0737552.1"/>
    </source>
</evidence>
<organism evidence="2 3">
    <name type="scientific">Solanum tuberosum</name>
    <name type="common">Potato</name>
    <dbReference type="NCBI Taxonomy" id="4113"/>
    <lineage>
        <taxon>Eukaryota</taxon>
        <taxon>Viridiplantae</taxon>
        <taxon>Streptophyta</taxon>
        <taxon>Embryophyta</taxon>
        <taxon>Tracheophyta</taxon>
        <taxon>Spermatophyta</taxon>
        <taxon>Magnoliopsida</taxon>
        <taxon>eudicotyledons</taxon>
        <taxon>Gunneridae</taxon>
        <taxon>Pentapetalae</taxon>
        <taxon>asterids</taxon>
        <taxon>lamiids</taxon>
        <taxon>Solanales</taxon>
        <taxon>Solanaceae</taxon>
        <taxon>Solanoideae</taxon>
        <taxon>Solaneae</taxon>
        <taxon>Solanum</taxon>
    </lineage>
</organism>
<dbReference type="PANTHER" id="PTHR47211">
    <property type="entry name" value="TRIHELIX TRANSCRIPTION FACTOR ASR3"/>
    <property type="match status" value="1"/>
</dbReference>
<evidence type="ECO:0000313" key="3">
    <source>
        <dbReference type="Proteomes" id="UP000826656"/>
    </source>
</evidence>
<evidence type="ECO:0000256" key="1">
    <source>
        <dbReference type="SAM" id="MobiDB-lite"/>
    </source>
</evidence>
<dbReference type="EMBL" id="JAIVGD010000028">
    <property type="protein sequence ID" value="KAH0737552.1"/>
    <property type="molecule type" value="Genomic_DNA"/>
</dbReference>
<name>A0ABQ7TTS2_SOLTU</name>
<keyword evidence="3" id="KW-1185">Reference proteome</keyword>
<comment type="caution">
    <text evidence="2">The sequence shown here is derived from an EMBL/GenBank/DDBJ whole genome shotgun (WGS) entry which is preliminary data.</text>
</comment>
<accession>A0ABQ7TTS2</accession>
<feature type="region of interest" description="Disordered" evidence="1">
    <location>
        <begin position="1"/>
        <end position="73"/>
    </location>
</feature>
<gene>
    <name evidence="2" type="ORF">KY290_036257</name>
</gene>
<proteinExistence type="predicted"/>